<accession>A0A5E4CCI9</accession>
<dbReference type="Proteomes" id="UP000662637">
    <property type="component" value="Unassembled WGS sequence"/>
</dbReference>
<reference evidence="2 3" key="1">
    <citation type="submission" date="2019-04" db="EMBL/GenBank/DDBJ databases">
        <authorList>
            <person name="Alioto T."/>
            <person name="Alioto T."/>
        </authorList>
    </citation>
    <scope>NUCLEOTIDE SEQUENCE [LARGE SCALE GENOMIC DNA]</scope>
</reference>
<dbReference type="Proteomes" id="UP000335636">
    <property type="component" value="Unassembled WGS sequence"/>
</dbReference>
<name>A0A5E4CCI9_MARMO</name>
<keyword evidence="3" id="KW-1185">Reference proteome</keyword>
<sequence length="59" mass="6573">MRSGQLCFLFPVDGSCAAVPKFHILVYKFLFHFISSVIVYKYSPGGKSGKKTLRSKADT</sequence>
<dbReference type="EMBL" id="WJEC01008600">
    <property type="protein sequence ID" value="KAF7461461.1"/>
    <property type="molecule type" value="Genomic_DNA"/>
</dbReference>
<evidence type="ECO:0000313" key="3">
    <source>
        <dbReference type="Proteomes" id="UP000335636"/>
    </source>
</evidence>
<proteinExistence type="predicted"/>
<reference evidence="1" key="2">
    <citation type="submission" date="2020-08" db="EMBL/GenBank/DDBJ databases">
        <authorList>
            <person name="Shumante A."/>
            <person name="Zimin A.V."/>
            <person name="Puiu D."/>
            <person name="Salzberg S.L."/>
        </authorList>
    </citation>
    <scope>NUCLEOTIDE SEQUENCE</scope>
    <source>
        <strain evidence="1">WC2-LM</strain>
        <tissue evidence="1">Liver</tissue>
    </source>
</reference>
<organism evidence="2 3">
    <name type="scientific">Marmota monax</name>
    <name type="common">Woodchuck</name>
    <dbReference type="NCBI Taxonomy" id="9995"/>
    <lineage>
        <taxon>Eukaryota</taxon>
        <taxon>Metazoa</taxon>
        <taxon>Chordata</taxon>
        <taxon>Craniata</taxon>
        <taxon>Vertebrata</taxon>
        <taxon>Euteleostomi</taxon>
        <taxon>Mammalia</taxon>
        <taxon>Eutheria</taxon>
        <taxon>Euarchontoglires</taxon>
        <taxon>Glires</taxon>
        <taxon>Rodentia</taxon>
        <taxon>Sciuromorpha</taxon>
        <taxon>Sciuridae</taxon>
        <taxon>Xerinae</taxon>
        <taxon>Marmotini</taxon>
        <taxon>Marmota</taxon>
    </lineage>
</organism>
<protein>
    <submittedName>
        <fullName evidence="2">Uncharacterized protein</fullName>
    </submittedName>
</protein>
<gene>
    <name evidence="1" type="ORF">GHT09_014932</name>
    <name evidence="2" type="ORF">MONAX_5E026578</name>
</gene>
<dbReference type="EMBL" id="CABDUW010001209">
    <property type="protein sequence ID" value="VTJ79647.1"/>
    <property type="molecule type" value="Genomic_DNA"/>
</dbReference>
<evidence type="ECO:0000313" key="1">
    <source>
        <dbReference type="EMBL" id="KAF7461461.1"/>
    </source>
</evidence>
<evidence type="ECO:0000313" key="2">
    <source>
        <dbReference type="EMBL" id="VTJ79647.1"/>
    </source>
</evidence>
<dbReference type="AlphaFoldDB" id="A0A5E4CCI9"/>